<accession>A0AA41R4B0</accession>
<organism evidence="2 3">
    <name type="scientific">Desulfatitalea alkaliphila</name>
    <dbReference type="NCBI Taxonomy" id="2929485"/>
    <lineage>
        <taxon>Bacteria</taxon>
        <taxon>Pseudomonadati</taxon>
        <taxon>Thermodesulfobacteriota</taxon>
        <taxon>Desulfobacteria</taxon>
        <taxon>Desulfobacterales</taxon>
        <taxon>Desulfosarcinaceae</taxon>
        <taxon>Desulfatitalea</taxon>
    </lineage>
</organism>
<dbReference type="Pfam" id="PF13557">
    <property type="entry name" value="Phenol_MetA_deg"/>
    <property type="match status" value="1"/>
</dbReference>
<keyword evidence="3" id="KW-1185">Reference proteome</keyword>
<dbReference type="RefSeq" id="WP_246907802.1">
    <property type="nucleotide sequence ID" value="NZ_JALJRB010000011.1"/>
</dbReference>
<evidence type="ECO:0000256" key="1">
    <source>
        <dbReference type="SAM" id="SignalP"/>
    </source>
</evidence>
<sequence>MQRFCLRLSMVIMVLTLSMAGTPVHAYNLPSVNLGVTSFLDGGPPAGPGLYISQYVQRWTSDYFADGNGKRAFPDFADEDLEAWISLTQFIYQSDQAVLAGGKWGLNVIVPYVSLDASYAVPGFPEDNGAGLGDLTVGPLLQWDPVMGANGPRFMHRVELSLILPTGKYSSTKELNPGSNFFSFNPYWAGTLFITPKWTVSTRIHYLWNAKNGNPNHRLAADDSQAGQAVHLNFATAYQVLPMLRLGISGYYLKQLSDDKVDGNKQPGTKEQALGIGPGLLLHISKDAHLFFNAYFESQAENRPEGERFQLRFVYHF</sequence>
<gene>
    <name evidence="2" type="ORF">MRX98_11420</name>
</gene>
<evidence type="ECO:0000313" key="3">
    <source>
        <dbReference type="Proteomes" id="UP001165427"/>
    </source>
</evidence>
<reference evidence="2" key="1">
    <citation type="submission" date="2022-04" db="EMBL/GenBank/DDBJ databases">
        <title>Desulfatitalea alkaliphila sp. nov., a novel anaerobic sulfate-reducing bacterium isolated from terrestrial mud volcano, Taman Peninsula, Russia.</title>
        <authorList>
            <person name="Khomyakova M.A."/>
            <person name="Merkel A.Y."/>
            <person name="Slobodkin A.I."/>
        </authorList>
    </citation>
    <scope>NUCLEOTIDE SEQUENCE</scope>
    <source>
        <strain evidence="2">M08but</strain>
    </source>
</reference>
<dbReference type="InterPro" id="IPR025737">
    <property type="entry name" value="FApF"/>
</dbReference>
<dbReference type="EMBL" id="JALJRB010000011">
    <property type="protein sequence ID" value="MCJ8501183.1"/>
    <property type="molecule type" value="Genomic_DNA"/>
</dbReference>
<evidence type="ECO:0000313" key="2">
    <source>
        <dbReference type="EMBL" id="MCJ8501183.1"/>
    </source>
</evidence>
<comment type="caution">
    <text evidence="2">The sequence shown here is derived from an EMBL/GenBank/DDBJ whole genome shotgun (WGS) entry which is preliminary data.</text>
</comment>
<dbReference type="AlphaFoldDB" id="A0AA41R4B0"/>
<protein>
    <submittedName>
        <fullName evidence="2">Transporter</fullName>
    </submittedName>
</protein>
<feature type="chain" id="PRO_5041436290" evidence="1">
    <location>
        <begin position="27"/>
        <end position="317"/>
    </location>
</feature>
<keyword evidence="1" id="KW-0732">Signal</keyword>
<dbReference type="Proteomes" id="UP001165427">
    <property type="component" value="Unassembled WGS sequence"/>
</dbReference>
<name>A0AA41R4B0_9BACT</name>
<feature type="signal peptide" evidence="1">
    <location>
        <begin position="1"/>
        <end position="26"/>
    </location>
</feature>
<proteinExistence type="predicted"/>